<dbReference type="GO" id="GO:0003887">
    <property type="term" value="F:DNA-directed DNA polymerase activity"/>
    <property type="evidence" value="ECO:0007669"/>
    <property type="project" value="UniProtKB-KW"/>
</dbReference>
<dbReference type="GO" id="GO:0004519">
    <property type="term" value="F:endonuclease activity"/>
    <property type="evidence" value="ECO:0007669"/>
    <property type="project" value="UniProtKB-KW"/>
</dbReference>
<gene>
    <name evidence="12" type="ORF">Tci_031885</name>
</gene>
<evidence type="ECO:0000256" key="10">
    <source>
        <dbReference type="SAM" id="MobiDB-lite"/>
    </source>
</evidence>
<accession>A0A6L2LG32</accession>
<evidence type="ECO:0000313" key="12">
    <source>
        <dbReference type="EMBL" id="GEU59907.1"/>
    </source>
</evidence>
<dbReference type="GO" id="GO:0003676">
    <property type="term" value="F:nucleic acid binding"/>
    <property type="evidence" value="ECO:0007669"/>
    <property type="project" value="InterPro"/>
</dbReference>
<keyword evidence="9" id="KW-0233">DNA recombination</keyword>
<keyword evidence="5" id="KW-0460">Magnesium</keyword>
<evidence type="ECO:0000256" key="8">
    <source>
        <dbReference type="ARBA" id="ARBA00022932"/>
    </source>
</evidence>
<keyword evidence="1" id="KW-0540">Nuclease</keyword>
<keyword evidence="2" id="KW-0479">Metal-binding</keyword>
<keyword evidence="7" id="KW-0695">RNA-directed DNA polymerase</keyword>
<feature type="compositionally biased region" description="Low complexity" evidence="10">
    <location>
        <begin position="1"/>
        <end position="10"/>
    </location>
</feature>
<dbReference type="PANTHER" id="PTHR42648">
    <property type="entry name" value="TRANSPOSASE, PUTATIVE-RELATED"/>
    <property type="match status" value="1"/>
</dbReference>
<sequence>ATGEAAPKPKASARKKKGGSASSTTPPTPIPTLTPTTTVVAAPRLSTAAKGKQPARATTPTEPTDVKRTEAEQLKIVLKMSRQETHISQQRGSGTDEGTGSRPWVPDVPSDDSEEDLSWNSSDDEDVGDKTTETNDDDDQDEAKKVNDDDDDEEEVSKIGEQEDTESDEDSNPVFILKASIPPKRKLDFTTGIYFLGYGLLYGHTKHNGVIERRNRTLIEAARTMLIYVQAPLFVWAEAVATACFTQNRSIIRLRHGKTPYELLHSKLPYLSFFHVFGALCYPTNDSKNLGKLQPKADIGIFIGYAPTKKAFRIYNRRTRRIIETIHVDFDELTTMASEQSSLGPALNDMTLGTISSGLVRTSSSSTSYVPPSRNDWDLLFQSMFDELLNPPQSVVNQAAEVIALIAEVIPQVDADSIGSPSSTTVYQDAPSLSKSLTPTEIQSSVIL</sequence>
<evidence type="ECO:0000256" key="2">
    <source>
        <dbReference type="ARBA" id="ARBA00022723"/>
    </source>
</evidence>
<dbReference type="Pfam" id="PF25597">
    <property type="entry name" value="SH3_retrovirus"/>
    <property type="match status" value="1"/>
</dbReference>
<dbReference type="GO" id="GO:0003964">
    <property type="term" value="F:RNA-directed DNA polymerase activity"/>
    <property type="evidence" value="ECO:0007669"/>
    <property type="project" value="UniProtKB-KW"/>
</dbReference>
<feature type="region of interest" description="Disordered" evidence="10">
    <location>
        <begin position="1"/>
        <end position="174"/>
    </location>
</feature>
<evidence type="ECO:0000259" key="11">
    <source>
        <dbReference type="Pfam" id="PF25597"/>
    </source>
</evidence>
<keyword evidence="8" id="KW-0808">Transferase</keyword>
<feature type="compositionally biased region" description="Polar residues" evidence="10">
    <location>
        <begin position="86"/>
        <end position="98"/>
    </location>
</feature>
<dbReference type="InterPro" id="IPR012337">
    <property type="entry name" value="RNaseH-like_sf"/>
</dbReference>
<dbReference type="InterPro" id="IPR039537">
    <property type="entry name" value="Retrotran_Ty1/copia-like"/>
</dbReference>
<feature type="compositionally biased region" description="Acidic residues" evidence="10">
    <location>
        <begin position="162"/>
        <end position="171"/>
    </location>
</feature>
<dbReference type="Gene3D" id="3.30.420.10">
    <property type="entry name" value="Ribonuclease H-like superfamily/Ribonuclease H"/>
    <property type="match status" value="1"/>
</dbReference>
<dbReference type="AlphaFoldDB" id="A0A6L2LG32"/>
<dbReference type="SUPFAM" id="SSF53098">
    <property type="entry name" value="Ribonuclease H-like"/>
    <property type="match status" value="1"/>
</dbReference>
<comment type="caution">
    <text evidence="12">The sequence shown here is derived from an EMBL/GenBank/DDBJ whole genome shotgun (WGS) entry which is preliminary data.</text>
</comment>
<reference evidence="12" key="1">
    <citation type="journal article" date="2019" name="Sci. Rep.">
        <title>Draft genome of Tanacetum cinerariifolium, the natural source of mosquito coil.</title>
        <authorList>
            <person name="Yamashiro T."/>
            <person name="Shiraishi A."/>
            <person name="Satake H."/>
            <person name="Nakayama K."/>
        </authorList>
    </citation>
    <scope>NUCLEOTIDE SEQUENCE</scope>
</reference>
<feature type="non-terminal residue" evidence="12">
    <location>
        <position position="1"/>
    </location>
</feature>
<organism evidence="12">
    <name type="scientific">Tanacetum cinerariifolium</name>
    <name type="common">Dalmatian daisy</name>
    <name type="synonym">Chrysanthemum cinerariifolium</name>
    <dbReference type="NCBI Taxonomy" id="118510"/>
    <lineage>
        <taxon>Eukaryota</taxon>
        <taxon>Viridiplantae</taxon>
        <taxon>Streptophyta</taxon>
        <taxon>Embryophyta</taxon>
        <taxon>Tracheophyta</taxon>
        <taxon>Spermatophyta</taxon>
        <taxon>Magnoliopsida</taxon>
        <taxon>eudicotyledons</taxon>
        <taxon>Gunneridae</taxon>
        <taxon>Pentapetalae</taxon>
        <taxon>asterids</taxon>
        <taxon>campanulids</taxon>
        <taxon>Asterales</taxon>
        <taxon>Asteraceae</taxon>
        <taxon>Asteroideae</taxon>
        <taxon>Anthemideae</taxon>
        <taxon>Anthemidinae</taxon>
        <taxon>Tanacetum</taxon>
    </lineage>
</organism>
<evidence type="ECO:0000256" key="1">
    <source>
        <dbReference type="ARBA" id="ARBA00022722"/>
    </source>
</evidence>
<dbReference type="InterPro" id="IPR036397">
    <property type="entry name" value="RNaseH_sf"/>
</dbReference>
<dbReference type="GO" id="GO:0006310">
    <property type="term" value="P:DNA recombination"/>
    <property type="evidence" value="ECO:0007669"/>
    <property type="project" value="UniProtKB-KW"/>
</dbReference>
<feature type="compositionally biased region" description="Acidic residues" evidence="10">
    <location>
        <begin position="109"/>
        <end position="127"/>
    </location>
</feature>
<evidence type="ECO:0000256" key="6">
    <source>
        <dbReference type="ARBA" id="ARBA00022908"/>
    </source>
</evidence>
<keyword evidence="3" id="KW-0255">Endonuclease</keyword>
<evidence type="ECO:0000256" key="5">
    <source>
        <dbReference type="ARBA" id="ARBA00022842"/>
    </source>
</evidence>
<dbReference type="PANTHER" id="PTHR42648:SF11">
    <property type="entry name" value="TRANSPOSON TY4-P GAG-POL POLYPROTEIN"/>
    <property type="match status" value="1"/>
</dbReference>
<keyword evidence="8" id="KW-0239">DNA-directed DNA polymerase</keyword>
<dbReference type="GO" id="GO:0046872">
    <property type="term" value="F:metal ion binding"/>
    <property type="evidence" value="ECO:0007669"/>
    <property type="project" value="UniProtKB-KW"/>
</dbReference>
<keyword evidence="6" id="KW-0229">DNA integration</keyword>
<proteinExistence type="predicted"/>
<feature type="compositionally biased region" description="Basic and acidic residues" evidence="10">
    <location>
        <begin position="64"/>
        <end position="73"/>
    </location>
</feature>
<evidence type="ECO:0000256" key="3">
    <source>
        <dbReference type="ARBA" id="ARBA00022759"/>
    </source>
</evidence>
<evidence type="ECO:0000256" key="7">
    <source>
        <dbReference type="ARBA" id="ARBA00022918"/>
    </source>
</evidence>
<evidence type="ECO:0000256" key="4">
    <source>
        <dbReference type="ARBA" id="ARBA00022801"/>
    </source>
</evidence>
<evidence type="ECO:0000256" key="9">
    <source>
        <dbReference type="ARBA" id="ARBA00023172"/>
    </source>
</evidence>
<dbReference type="GO" id="GO:0016787">
    <property type="term" value="F:hydrolase activity"/>
    <property type="evidence" value="ECO:0007669"/>
    <property type="project" value="UniProtKB-KW"/>
</dbReference>
<dbReference type="InterPro" id="IPR057670">
    <property type="entry name" value="SH3_retrovirus"/>
</dbReference>
<name>A0A6L2LG32_TANCI</name>
<keyword evidence="8" id="KW-0548">Nucleotidyltransferase</keyword>
<dbReference type="EMBL" id="BKCJ010004253">
    <property type="protein sequence ID" value="GEU59907.1"/>
    <property type="molecule type" value="Genomic_DNA"/>
</dbReference>
<keyword evidence="4" id="KW-0378">Hydrolase</keyword>
<dbReference type="GO" id="GO:0015074">
    <property type="term" value="P:DNA integration"/>
    <property type="evidence" value="ECO:0007669"/>
    <property type="project" value="UniProtKB-KW"/>
</dbReference>
<protein>
    <submittedName>
        <fullName evidence="12">Retrovirus-related Pol polyprotein from transposon TNT 1-94</fullName>
    </submittedName>
</protein>
<feature type="domain" description="Retroviral polymerase SH3-like" evidence="11">
    <location>
        <begin position="280"/>
        <end position="338"/>
    </location>
</feature>